<evidence type="ECO:0000313" key="1">
    <source>
        <dbReference type="EMBL" id="SEC56000.1"/>
    </source>
</evidence>
<organism evidence="1 2">
    <name type="scientific">Terriglobus roseus</name>
    <dbReference type="NCBI Taxonomy" id="392734"/>
    <lineage>
        <taxon>Bacteria</taxon>
        <taxon>Pseudomonadati</taxon>
        <taxon>Acidobacteriota</taxon>
        <taxon>Terriglobia</taxon>
        <taxon>Terriglobales</taxon>
        <taxon>Acidobacteriaceae</taxon>
        <taxon>Terriglobus</taxon>
    </lineage>
</organism>
<gene>
    <name evidence="1" type="ORF">SAMN05443244_3760</name>
</gene>
<dbReference type="Proteomes" id="UP000182409">
    <property type="component" value="Unassembled WGS sequence"/>
</dbReference>
<accession>A0A1H4TIC3</accession>
<dbReference type="OrthoDB" id="8454144at2"/>
<dbReference type="RefSeq" id="WP_074655467.1">
    <property type="nucleotide sequence ID" value="NZ_FNSD01000001.1"/>
</dbReference>
<reference evidence="1 2" key="1">
    <citation type="submission" date="2016-10" db="EMBL/GenBank/DDBJ databases">
        <authorList>
            <person name="de Groot N.N."/>
        </authorList>
    </citation>
    <scope>NUCLEOTIDE SEQUENCE [LARGE SCALE GENOMIC DNA]</scope>
    <source>
        <strain evidence="1 2">AB35.6</strain>
    </source>
</reference>
<name>A0A1H4TIC3_9BACT</name>
<evidence type="ECO:0000313" key="2">
    <source>
        <dbReference type="Proteomes" id="UP000182409"/>
    </source>
</evidence>
<sequence length="68" mass="7373">MRFLNKENLAAGEDWYGNNAAVTCYNCGKVFLTSQILHRKGRACPQCGACKVMFTKQGVEVSEAGDAA</sequence>
<protein>
    <submittedName>
        <fullName evidence="1">Uncharacterized protein</fullName>
    </submittedName>
</protein>
<dbReference type="AlphaFoldDB" id="A0A1H4TIC3"/>
<proteinExistence type="predicted"/>
<dbReference type="EMBL" id="FNSD01000001">
    <property type="protein sequence ID" value="SEC56000.1"/>
    <property type="molecule type" value="Genomic_DNA"/>
</dbReference>